<sequence>MPLCHPGRGRHASAPTSIADSAYCAHVTSTARVRRRRLLALPPRASDVSHFDFYSVSSSLCVK</sequence>
<proteinExistence type="predicted"/>
<dbReference type="Gramene" id="OPUNC05G09660.1">
    <property type="protein sequence ID" value="OPUNC05G09660.1"/>
    <property type="gene ID" value="OPUNC05G09660"/>
</dbReference>
<evidence type="ECO:0000313" key="1">
    <source>
        <dbReference type="EnsemblPlants" id="OPUNC05G09660.1"/>
    </source>
</evidence>
<reference evidence="1" key="2">
    <citation type="submission" date="2018-05" db="EMBL/GenBank/DDBJ databases">
        <title>OpunRS2 (Oryza punctata Reference Sequence Version 2).</title>
        <authorList>
            <person name="Zhang J."/>
            <person name="Kudrna D."/>
            <person name="Lee S."/>
            <person name="Talag J."/>
            <person name="Welchert J."/>
            <person name="Wing R.A."/>
        </authorList>
    </citation>
    <scope>NUCLEOTIDE SEQUENCE [LARGE SCALE GENOMIC DNA]</scope>
</reference>
<dbReference type="EnsemblPlants" id="OPUNC05G09660.1">
    <property type="protein sequence ID" value="OPUNC05G09660.1"/>
    <property type="gene ID" value="OPUNC05G09660"/>
</dbReference>
<dbReference type="AlphaFoldDB" id="A0A0E0L0W2"/>
<keyword evidence="2" id="KW-1185">Reference proteome</keyword>
<reference evidence="1" key="1">
    <citation type="submission" date="2015-04" db="UniProtKB">
        <authorList>
            <consortium name="EnsemblPlants"/>
        </authorList>
    </citation>
    <scope>IDENTIFICATION</scope>
</reference>
<accession>A0A0E0L0W2</accession>
<protein>
    <submittedName>
        <fullName evidence="1">Uncharacterized protein</fullName>
    </submittedName>
</protein>
<name>A0A0E0L0W2_ORYPU</name>
<dbReference type="Proteomes" id="UP000026962">
    <property type="component" value="Chromosome 5"/>
</dbReference>
<organism evidence="1">
    <name type="scientific">Oryza punctata</name>
    <name type="common">Red rice</name>
    <dbReference type="NCBI Taxonomy" id="4537"/>
    <lineage>
        <taxon>Eukaryota</taxon>
        <taxon>Viridiplantae</taxon>
        <taxon>Streptophyta</taxon>
        <taxon>Embryophyta</taxon>
        <taxon>Tracheophyta</taxon>
        <taxon>Spermatophyta</taxon>
        <taxon>Magnoliopsida</taxon>
        <taxon>Liliopsida</taxon>
        <taxon>Poales</taxon>
        <taxon>Poaceae</taxon>
        <taxon>BOP clade</taxon>
        <taxon>Oryzoideae</taxon>
        <taxon>Oryzeae</taxon>
        <taxon>Oryzinae</taxon>
        <taxon>Oryza</taxon>
    </lineage>
</organism>
<evidence type="ECO:0000313" key="2">
    <source>
        <dbReference type="Proteomes" id="UP000026962"/>
    </source>
</evidence>
<dbReference type="HOGENOM" id="CLU_2889761_0_0_1"/>